<dbReference type="GO" id="GO:0016787">
    <property type="term" value="F:hydrolase activity"/>
    <property type="evidence" value="ECO:0007669"/>
    <property type="project" value="UniProtKB-UniRule"/>
</dbReference>
<evidence type="ECO:0000256" key="2">
    <source>
        <dbReference type="ARBA" id="ARBA00022963"/>
    </source>
</evidence>
<dbReference type="AlphaFoldDB" id="A0A1M7PPC2"/>
<evidence type="ECO:0000256" key="1">
    <source>
        <dbReference type="ARBA" id="ARBA00022801"/>
    </source>
</evidence>
<keyword evidence="3 4" id="KW-0443">Lipid metabolism</keyword>
<dbReference type="InterPro" id="IPR016035">
    <property type="entry name" value="Acyl_Trfase/lysoPLipase"/>
</dbReference>
<keyword evidence="7" id="KW-1185">Reference proteome</keyword>
<dbReference type="RefSeq" id="WP_073256678.1">
    <property type="nucleotide sequence ID" value="NZ_FRCS01000003.1"/>
</dbReference>
<evidence type="ECO:0000256" key="3">
    <source>
        <dbReference type="ARBA" id="ARBA00023098"/>
    </source>
</evidence>
<reference evidence="6 7" key="1">
    <citation type="submission" date="2016-11" db="EMBL/GenBank/DDBJ databases">
        <authorList>
            <person name="Jaros S."/>
            <person name="Januszkiewicz K."/>
            <person name="Wedrychowicz H."/>
        </authorList>
    </citation>
    <scope>NUCLEOTIDE SEQUENCE [LARGE SCALE GENOMIC DNA]</scope>
    <source>
        <strain evidence="6 7">DSM 46144</strain>
    </source>
</reference>
<evidence type="ECO:0000313" key="6">
    <source>
        <dbReference type="EMBL" id="SHN18996.1"/>
    </source>
</evidence>
<keyword evidence="1 4" id="KW-0378">Hydrolase</keyword>
<dbReference type="InterPro" id="IPR002641">
    <property type="entry name" value="PNPLA_dom"/>
</dbReference>
<dbReference type="InterPro" id="IPR050301">
    <property type="entry name" value="NTE"/>
</dbReference>
<gene>
    <name evidence="6" type="ORF">SAMN05443668_103539</name>
</gene>
<dbReference type="EMBL" id="FRCS01000003">
    <property type="protein sequence ID" value="SHN18996.1"/>
    <property type="molecule type" value="Genomic_DNA"/>
</dbReference>
<proteinExistence type="predicted"/>
<dbReference type="Pfam" id="PF01734">
    <property type="entry name" value="Patatin"/>
    <property type="match status" value="1"/>
</dbReference>
<feature type="short sequence motif" description="GXSXG" evidence="4">
    <location>
        <begin position="44"/>
        <end position="48"/>
    </location>
</feature>
<dbReference type="Gene3D" id="3.40.1090.10">
    <property type="entry name" value="Cytosolic phospholipase A2 catalytic domain"/>
    <property type="match status" value="2"/>
</dbReference>
<evidence type="ECO:0000259" key="5">
    <source>
        <dbReference type="PROSITE" id="PS51635"/>
    </source>
</evidence>
<feature type="short sequence motif" description="GXGXXG" evidence="4">
    <location>
        <begin position="9"/>
        <end position="14"/>
    </location>
</feature>
<dbReference type="PANTHER" id="PTHR14226:SF57">
    <property type="entry name" value="BLR7027 PROTEIN"/>
    <property type="match status" value="1"/>
</dbReference>
<evidence type="ECO:0000256" key="4">
    <source>
        <dbReference type="PROSITE-ProRule" id="PRU01161"/>
    </source>
</evidence>
<dbReference type="Proteomes" id="UP000184440">
    <property type="component" value="Unassembled WGS sequence"/>
</dbReference>
<feature type="domain" description="PNPLA" evidence="5">
    <location>
        <begin position="5"/>
        <end position="201"/>
    </location>
</feature>
<protein>
    <submittedName>
        <fullName evidence="6">NTE family protein</fullName>
    </submittedName>
</protein>
<keyword evidence="2 4" id="KW-0442">Lipid degradation</keyword>
<feature type="short sequence motif" description="DGA/G" evidence="4">
    <location>
        <begin position="188"/>
        <end position="190"/>
    </location>
</feature>
<dbReference type="PROSITE" id="PS51635">
    <property type="entry name" value="PNPLA"/>
    <property type="match status" value="1"/>
</dbReference>
<organism evidence="6 7">
    <name type="scientific">Cryptosporangium aurantiacum</name>
    <dbReference type="NCBI Taxonomy" id="134849"/>
    <lineage>
        <taxon>Bacteria</taxon>
        <taxon>Bacillati</taxon>
        <taxon>Actinomycetota</taxon>
        <taxon>Actinomycetes</taxon>
        <taxon>Cryptosporangiales</taxon>
        <taxon>Cryptosporangiaceae</taxon>
        <taxon>Cryptosporangium</taxon>
    </lineage>
</organism>
<accession>A0A1M7PPC2</accession>
<name>A0A1M7PPC2_9ACTN</name>
<dbReference type="STRING" id="134849.SAMN05443668_103539"/>
<dbReference type="PANTHER" id="PTHR14226">
    <property type="entry name" value="NEUROPATHY TARGET ESTERASE/SWISS CHEESE D.MELANOGASTER"/>
    <property type="match status" value="1"/>
</dbReference>
<sequence>MKRALVLAGGGVAGIAWELGVLHGIQETDPKLADQLLAADLLLGTSAGATVAAQIAGGTSLAELYAAQLNEASAEIEVDLDLADLMARFIAATTAATSLTDLRQRVGTLALATETVEESVRRTAIAARLPVATWADRALLIPAIDAETGEMTVFTRDSGVGLVDAVAASCAVPGVWPPVTINGRRYYDGGIPSATNTDLATGQDRILILSPSLPGTPAPWGSLDEEINQLKPAQVQVVHADADSAAAFGPNPLSPTTRGPAARAGRVVGSANAERISRFWNAA</sequence>
<feature type="active site" description="Nucleophile" evidence="4">
    <location>
        <position position="46"/>
    </location>
</feature>
<dbReference type="GO" id="GO:0016042">
    <property type="term" value="P:lipid catabolic process"/>
    <property type="evidence" value="ECO:0007669"/>
    <property type="project" value="UniProtKB-UniRule"/>
</dbReference>
<evidence type="ECO:0000313" key="7">
    <source>
        <dbReference type="Proteomes" id="UP000184440"/>
    </source>
</evidence>
<dbReference type="OrthoDB" id="2339873at2"/>
<feature type="active site" description="Proton acceptor" evidence="4">
    <location>
        <position position="188"/>
    </location>
</feature>
<dbReference type="SUPFAM" id="SSF52151">
    <property type="entry name" value="FabD/lysophospholipase-like"/>
    <property type="match status" value="1"/>
</dbReference>